<name>A0A9D5RBL0_9FIRM</name>
<comment type="caution">
    <text evidence="2">The sequence shown here is derived from an EMBL/GenBank/DDBJ whole genome shotgun (WGS) entry which is preliminary data.</text>
</comment>
<proteinExistence type="predicted"/>
<keyword evidence="3" id="KW-1185">Reference proteome</keyword>
<evidence type="ECO:0008006" key="4">
    <source>
        <dbReference type="Google" id="ProtNLM"/>
    </source>
</evidence>
<reference evidence="2" key="1">
    <citation type="submission" date="2020-10" db="EMBL/GenBank/DDBJ databases">
        <title>ChiBAC.</title>
        <authorList>
            <person name="Zenner C."/>
            <person name="Hitch T.C.A."/>
            <person name="Clavel T."/>
        </authorList>
    </citation>
    <scope>NUCLEOTIDE SEQUENCE</scope>
    <source>
        <strain evidence="2">DSM 107454</strain>
    </source>
</reference>
<accession>A0A9D5RBL0</accession>
<evidence type="ECO:0000256" key="1">
    <source>
        <dbReference type="SAM" id="Coils"/>
    </source>
</evidence>
<sequence>MDRFCTKCGNKLKENSSKCEKCGFISIDAGLSKVAEKIKNYDYKGKFHQFKEFTKDKTENLKQKYTQYAEQEKRRREEAEKQAEILRQQTENLQKQAAEAEQKAEIDRKNSIVIRSSLSAKFGYSFTYGIKEFIDRFNKALDMAINLPKMKSIMENREFSNFFASIRIYSLSDFEYKEIWDEEVWAKSVLKKSNAEKVYIKNLTGYDIRLVISTDEIENIEWTKIYCHSKYISNDEWHKLVESLFVIITMALFNNESYETALFKINEAEEMCEYYAANKSNNKGKSMSTQAQYIIDRNTKSDVDDLSYSYMIIPVNNGAL</sequence>
<keyword evidence="1" id="KW-0175">Coiled coil</keyword>
<feature type="coiled-coil region" evidence="1">
    <location>
        <begin position="51"/>
        <end position="110"/>
    </location>
</feature>
<organism evidence="2 3">
    <name type="scientific">Ructibacterium gallinarum</name>
    <dbReference type="NCBI Taxonomy" id="2779355"/>
    <lineage>
        <taxon>Bacteria</taxon>
        <taxon>Bacillati</taxon>
        <taxon>Bacillota</taxon>
        <taxon>Clostridia</taxon>
        <taxon>Eubacteriales</taxon>
        <taxon>Oscillospiraceae</taxon>
        <taxon>Ructibacterium</taxon>
    </lineage>
</organism>
<dbReference type="EMBL" id="JADCKB010000011">
    <property type="protein sequence ID" value="MBE5040138.1"/>
    <property type="molecule type" value="Genomic_DNA"/>
</dbReference>
<protein>
    <recommendedName>
        <fullName evidence="4">Zinc-ribbon domain-containing protein</fullName>
    </recommendedName>
</protein>
<dbReference type="AlphaFoldDB" id="A0A9D5RBL0"/>
<evidence type="ECO:0000313" key="3">
    <source>
        <dbReference type="Proteomes" id="UP000806542"/>
    </source>
</evidence>
<dbReference type="RefSeq" id="WP_226392687.1">
    <property type="nucleotide sequence ID" value="NZ_JADCKB010000011.1"/>
</dbReference>
<gene>
    <name evidence="2" type="ORF">INF28_06650</name>
</gene>
<evidence type="ECO:0000313" key="2">
    <source>
        <dbReference type="EMBL" id="MBE5040138.1"/>
    </source>
</evidence>
<dbReference type="Proteomes" id="UP000806542">
    <property type="component" value="Unassembled WGS sequence"/>
</dbReference>